<dbReference type="EMBL" id="JELX01002388">
    <property type="protein sequence ID" value="KYF55580.1"/>
    <property type="molecule type" value="Genomic_DNA"/>
</dbReference>
<dbReference type="SUPFAM" id="SSF52499">
    <property type="entry name" value="Isochorismatase-like hydrolases"/>
    <property type="match status" value="1"/>
</dbReference>
<dbReference type="Proteomes" id="UP000075604">
    <property type="component" value="Unassembled WGS sequence"/>
</dbReference>
<evidence type="ECO:0000313" key="4">
    <source>
        <dbReference type="Proteomes" id="UP000075515"/>
    </source>
</evidence>
<evidence type="ECO:0000313" key="2">
    <source>
        <dbReference type="EMBL" id="KYF55580.1"/>
    </source>
</evidence>
<evidence type="ECO:0000313" key="3">
    <source>
        <dbReference type="EMBL" id="KYF94084.1"/>
    </source>
</evidence>
<keyword evidence="2" id="KW-0378">Hydrolase</keyword>
<evidence type="ECO:0000313" key="5">
    <source>
        <dbReference type="Proteomes" id="UP000075604"/>
    </source>
</evidence>
<reference evidence="4 5" key="1">
    <citation type="submission" date="2014-02" db="EMBL/GenBank/DDBJ databases">
        <title>The small core and large imbalanced accessory genome model reveals a collaborative survival strategy of Sorangium cellulosum strains in nature.</title>
        <authorList>
            <person name="Han K."/>
            <person name="Peng R."/>
            <person name="Blom J."/>
            <person name="Li Y.-Z."/>
        </authorList>
    </citation>
    <scope>NUCLEOTIDE SEQUENCE [LARGE SCALE GENOMIC DNA]</scope>
    <source>
        <strain evidence="3 4">So0149</strain>
        <strain evidence="2 5">So0157-18</strain>
    </source>
</reference>
<dbReference type="PANTHER" id="PTHR14119">
    <property type="entry name" value="HYDROLASE"/>
    <property type="match status" value="1"/>
</dbReference>
<dbReference type="InterPro" id="IPR036380">
    <property type="entry name" value="Isochorismatase-like_sf"/>
</dbReference>
<dbReference type="Proteomes" id="UP000075515">
    <property type="component" value="Unassembled WGS sequence"/>
</dbReference>
<dbReference type="GO" id="GO:0016787">
    <property type="term" value="F:hydrolase activity"/>
    <property type="evidence" value="ECO:0007669"/>
    <property type="project" value="UniProtKB-KW"/>
</dbReference>
<dbReference type="Gene3D" id="3.40.50.850">
    <property type="entry name" value="Isochorismatase-like"/>
    <property type="match status" value="1"/>
</dbReference>
<dbReference type="Pfam" id="PF00857">
    <property type="entry name" value="Isochorismatase"/>
    <property type="match status" value="1"/>
</dbReference>
<evidence type="ECO:0000259" key="1">
    <source>
        <dbReference type="Pfam" id="PF00857"/>
    </source>
</evidence>
<feature type="domain" description="Isochorismatase-like" evidence="1">
    <location>
        <begin position="9"/>
        <end position="162"/>
    </location>
</feature>
<name>A0A150PIU4_SORCE</name>
<proteinExistence type="predicted"/>
<organism evidence="2 5">
    <name type="scientific">Sorangium cellulosum</name>
    <name type="common">Polyangium cellulosum</name>
    <dbReference type="NCBI Taxonomy" id="56"/>
    <lineage>
        <taxon>Bacteria</taxon>
        <taxon>Pseudomonadati</taxon>
        <taxon>Myxococcota</taxon>
        <taxon>Polyangia</taxon>
        <taxon>Polyangiales</taxon>
        <taxon>Polyangiaceae</taxon>
        <taxon>Sorangium</taxon>
    </lineage>
</organism>
<protein>
    <submittedName>
        <fullName evidence="2">Hydrolase</fullName>
    </submittedName>
</protein>
<comment type="caution">
    <text evidence="2">The sequence shown here is derived from an EMBL/GenBank/DDBJ whole genome shotgun (WGS) entry which is preliminary data.</text>
</comment>
<dbReference type="InterPro" id="IPR000868">
    <property type="entry name" value="Isochorismatase-like_dom"/>
</dbReference>
<dbReference type="AlphaFoldDB" id="A0A150PIU4"/>
<gene>
    <name evidence="2" type="ORF">BE04_41575</name>
    <name evidence="3" type="ORF">BE18_41805</name>
</gene>
<accession>A0A150PIU4</accession>
<dbReference type="InterPro" id="IPR050993">
    <property type="entry name" value="Isochorismatase_domain"/>
</dbReference>
<dbReference type="EMBL" id="JEMC01001772">
    <property type="protein sequence ID" value="KYF94084.1"/>
    <property type="molecule type" value="Genomic_DNA"/>
</dbReference>
<sequence>MRRLEPSASAVIVVDVQEKLAAAMPAPQMDALTRAATLLIEAARRLGAHVLATEQYPAGLGRTVAPLAEKLAQAGAPVIPKMEFSACDALEFERAFGERAPRTAIVVGMEAHVCVFQTVRELAARGVAVHVPLDGVASRRDDHRLAGLDLCRAAGATITTAETVVFDWLKVAGTDDFKHLSKLIR</sequence>
<dbReference type="PANTHER" id="PTHR14119:SF3">
    <property type="entry name" value="ISOCHORISMATASE DOMAIN-CONTAINING PROTEIN 2"/>
    <property type="match status" value="1"/>
</dbReference>